<evidence type="ECO:0000313" key="15">
    <source>
        <dbReference type="EMBL" id="SHK85629.1"/>
    </source>
</evidence>
<dbReference type="InterPro" id="IPR035911">
    <property type="entry name" value="MurE/MurF_N"/>
</dbReference>
<dbReference type="Pfam" id="PF08245">
    <property type="entry name" value="Mur_ligase_M"/>
    <property type="match status" value="1"/>
</dbReference>
<dbReference type="SUPFAM" id="SSF53244">
    <property type="entry name" value="MurD-like peptide ligases, peptide-binding domain"/>
    <property type="match status" value="1"/>
</dbReference>
<feature type="domain" description="Mur ligase central" evidence="14">
    <location>
        <begin position="126"/>
        <end position="311"/>
    </location>
</feature>
<gene>
    <name evidence="10" type="primary">murF</name>
    <name evidence="15" type="ORF">SAMN05443637_11384</name>
</gene>
<feature type="binding site" evidence="10">
    <location>
        <begin position="128"/>
        <end position="134"/>
    </location>
    <ligand>
        <name>ATP</name>
        <dbReference type="ChEBI" id="CHEBI:30616"/>
    </ligand>
</feature>
<dbReference type="InterPro" id="IPR000713">
    <property type="entry name" value="Mur_ligase_N"/>
</dbReference>
<dbReference type="Pfam" id="PF02875">
    <property type="entry name" value="Mur_ligase_C"/>
    <property type="match status" value="1"/>
</dbReference>
<evidence type="ECO:0000256" key="1">
    <source>
        <dbReference type="ARBA" id="ARBA00022490"/>
    </source>
</evidence>
<dbReference type="Gene3D" id="3.40.1190.10">
    <property type="entry name" value="Mur-like, catalytic domain"/>
    <property type="match status" value="1"/>
</dbReference>
<evidence type="ECO:0000256" key="9">
    <source>
        <dbReference type="ARBA" id="ARBA00023316"/>
    </source>
</evidence>
<evidence type="ECO:0000259" key="13">
    <source>
        <dbReference type="Pfam" id="PF02875"/>
    </source>
</evidence>
<dbReference type="Gene3D" id="3.40.1390.10">
    <property type="entry name" value="MurE/MurF, N-terminal domain"/>
    <property type="match status" value="1"/>
</dbReference>
<sequence length="474" mass="47587">MIEMRLADVAAVTGGRVHRASGDELVTAVEFDSRSVKPGALFLTLPGARVDGHDFVPAALAAGATGVLTARELDAPGVIVPRGPRAADTYLGAADPDGSGAGVLAALAALARHQVASLPGLRTVGITGSAGKTSTKDLVAAVAAARGPVVAPPGSFNTELGLPWTALRADASTRTLVLEYSARRTGHIAGLARAVPPDIAVVINVGTAHLGEFGSVAGIAQAKGELVEALGPDGVAVLNADDPHVIAMAERTAGRIVRYGRGPETEVRAADVRLETGRARFTLVTPAGAAPVALRLVGEHHVANALAAAAVGLELGVDVAGIAERLSAATAAKWRMEVGERPDGVTVVNDAYNANPDSMRAGLRALTALAEGRRTWAVLGPMGELGEAVEAAYAEVAATARELHVAELVAVGAPGYAAGFPGAHQVPDAAAAVALLRGALQPGDVVLVKGSRAAGMERVAAGLLAEQAPGEGAA</sequence>
<keyword evidence="8 10" id="KW-0131">Cell cycle</keyword>
<evidence type="ECO:0000256" key="5">
    <source>
        <dbReference type="ARBA" id="ARBA00022840"/>
    </source>
</evidence>
<comment type="subcellular location">
    <subcellularLocation>
        <location evidence="10 11">Cytoplasm</location>
    </subcellularLocation>
</comment>
<dbReference type="InterPro" id="IPR051046">
    <property type="entry name" value="MurCDEF_CellWall_CoF430Synth"/>
</dbReference>
<comment type="pathway">
    <text evidence="10 11">Cell wall biogenesis; peptidoglycan biosynthesis.</text>
</comment>
<evidence type="ECO:0000256" key="10">
    <source>
        <dbReference type="HAMAP-Rule" id="MF_02019"/>
    </source>
</evidence>
<proteinExistence type="inferred from homology"/>
<dbReference type="GO" id="GO:0005524">
    <property type="term" value="F:ATP binding"/>
    <property type="evidence" value="ECO:0007669"/>
    <property type="project" value="UniProtKB-UniRule"/>
</dbReference>
<evidence type="ECO:0000256" key="7">
    <source>
        <dbReference type="ARBA" id="ARBA00022984"/>
    </source>
</evidence>
<dbReference type="GO" id="GO:0008360">
    <property type="term" value="P:regulation of cell shape"/>
    <property type="evidence" value="ECO:0007669"/>
    <property type="project" value="UniProtKB-KW"/>
</dbReference>
<dbReference type="GO" id="GO:0009252">
    <property type="term" value="P:peptidoglycan biosynthetic process"/>
    <property type="evidence" value="ECO:0007669"/>
    <property type="project" value="UniProtKB-UniRule"/>
</dbReference>
<keyword evidence="2 10" id="KW-0436">Ligase</keyword>
<evidence type="ECO:0000256" key="11">
    <source>
        <dbReference type="RuleBase" id="RU004136"/>
    </source>
</evidence>
<reference evidence="15 16" key="1">
    <citation type="submission" date="2016-11" db="EMBL/GenBank/DDBJ databases">
        <authorList>
            <person name="Jaros S."/>
            <person name="Januszkiewicz K."/>
            <person name="Wedrychowicz H."/>
        </authorList>
    </citation>
    <scope>NUCLEOTIDE SEQUENCE [LARGE SCALE GENOMIC DNA]</scope>
    <source>
        <strain evidence="15 16">DSM 43832</strain>
    </source>
</reference>
<keyword evidence="5 10" id="KW-0067">ATP-binding</keyword>
<dbReference type="UniPathway" id="UPA00219"/>
<dbReference type="InterPro" id="IPR036565">
    <property type="entry name" value="Mur-like_cat_sf"/>
</dbReference>
<dbReference type="InterPro" id="IPR005863">
    <property type="entry name" value="UDP-N-AcMur_synth"/>
</dbReference>
<name>A0A1M6VW28_PSETH</name>
<dbReference type="AlphaFoldDB" id="A0A1M6VW28"/>
<evidence type="ECO:0000256" key="2">
    <source>
        <dbReference type="ARBA" id="ARBA00022598"/>
    </source>
</evidence>
<evidence type="ECO:0000259" key="14">
    <source>
        <dbReference type="Pfam" id="PF08245"/>
    </source>
</evidence>
<dbReference type="Pfam" id="PF01225">
    <property type="entry name" value="Mur_ligase"/>
    <property type="match status" value="1"/>
</dbReference>
<dbReference type="OrthoDB" id="9800958at2"/>
<dbReference type="Proteomes" id="UP000184363">
    <property type="component" value="Unassembled WGS sequence"/>
</dbReference>
<accession>A0A1M6VW28</accession>
<dbReference type="GO" id="GO:0047480">
    <property type="term" value="F:UDP-N-acetylmuramoyl-tripeptide-D-alanyl-D-alanine ligase activity"/>
    <property type="evidence" value="ECO:0007669"/>
    <property type="project" value="UniProtKB-UniRule"/>
</dbReference>
<comment type="catalytic activity">
    <reaction evidence="10 11">
        <text>D-alanyl-D-alanine + UDP-N-acetyl-alpha-D-muramoyl-L-alanyl-gamma-D-glutamyl-meso-2,6-diaminopimelate + ATP = UDP-N-acetyl-alpha-D-muramoyl-L-alanyl-gamma-D-glutamyl-meso-2,6-diaminopimeloyl-D-alanyl-D-alanine + ADP + phosphate + H(+)</text>
        <dbReference type="Rhea" id="RHEA:28374"/>
        <dbReference type="ChEBI" id="CHEBI:15378"/>
        <dbReference type="ChEBI" id="CHEBI:30616"/>
        <dbReference type="ChEBI" id="CHEBI:43474"/>
        <dbReference type="ChEBI" id="CHEBI:57822"/>
        <dbReference type="ChEBI" id="CHEBI:61386"/>
        <dbReference type="ChEBI" id="CHEBI:83905"/>
        <dbReference type="ChEBI" id="CHEBI:456216"/>
        <dbReference type="EC" id="6.3.2.10"/>
    </reaction>
</comment>
<dbReference type="GO" id="GO:0051301">
    <property type="term" value="P:cell division"/>
    <property type="evidence" value="ECO:0007669"/>
    <property type="project" value="UniProtKB-KW"/>
</dbReference>
<evidence type="ECO:0000313" key="16">
    <source>
        <dbReference type="Proteomes" id="UP000184363"/>
    </source>
</evidence>
<comment type="similarity">
    <text evidence="10">Belongs to the MurCDEF family. MurF subfamily.</text>
</comment>
<dbReference type="InterPro" id="IPR013221">
    <property type="entry name" value="Mur_ligase_cen"/>
</dbReference>
<evidence type="ECO:0000256" key="3">
    <source>
        <dbReference type="ARBA" id="ARBA00022618"/>
    </source>
</evidence>
<dbReference type="PANTHER" id="PTHR43024:SF1">
    <property type="entry name" value="UDP-N-ACETYLMURAMOYL-TRIPEPTIDE--D-ALANYL-D-ALANINE LIGASE"/>
    <property type="match status" value="1"/>
</dbReference>
<evidence type="ECO:0000256" key="6">
    <source>
        <dbReference type="ARBA" id="ARBA00022960"/>
    </source>
</evidence>
<dbReference type="GO" id="GO:0005737">
    <property type="term" value="C:cytoplasm"/>
    <property type="evidence" value="ECO:0007669"/>
    <property type="project" value="UniProtKB-SubCell"/>
</dbReference>
<comment type="function">
    <text evidence="10 11">Involved in cell wall formation. Catalyzes the final step in the synthesis of UDP-N-acetylmuramoyl-pentapeptide, the precursor of murein.</text>
</comment>
<dbReference type="Gene3D" id="3.90.190.20">
    <property type="entry name" value="Mur ligase, C-terminal domain"/>
    <property type="match status" value="1"/>
</dbReference>
<dbReference type="GO" id="GO:0071555">
    <property type="term" value="P:cell wall organization"/>
    <property type="evidence" value="ECO:0007669"/>
    <property type="project" value="UniProtKB-KW"/>
</dbReference>
<dbReference type="HAMAP" id="MF_02019">
    <property type="entry name" value="MurF"/>
    <property type="match status" value="1"/>
</dbReference>
<dbReference type="EC" id="6.3.2.10" evidence="10 11"/>
<dbReference type="InterPro" id="IPR036615">
    <property type="entry name" value="Mur_ligase_C_dom_sf"/>
</dbReference>
<dbReference type="STRING" id="1848.SAMN05443637_11384"/>
<dbReference type="GO" id="GO:0008766">
    <property type="term" value="F:UDP-N-acetylmuramoylalanyl-D-glutamyl-2,6-diaminopimelate-D-alanyl-D-alanine ligase activity"/>
    <property type="evidence" value="ECO:0007669"/>
    <property type="project" value="RHEA"/>
</dbReference>
<keyword evidence="4 10" id="KW-0547">Nucleotide-binding</keyword>
<dbReference type="PANTHER" id="PTHR43024">
    <property type="entry name" value="UDP-N-ACETYLMURAMOYL-TRIPEPTIDE--D-ALANYL-D-ALANINE LIGASE"/>
    <property type="match status" value="1"/>
</dbReference>
<evidence type="ECO:0000256" key="4">
    <source>
        <dbReference type="ARBA" id="ARBA00022741"/>
    </source>
</evidence>
<dbReference type="RefSeq" id="WP_073458180.1">
    <property type="nucleotide sequence ID" value="NZ_FRAP01000013.1"/>
</dbReference>
<dbReference type="NCBIfam" id="TIGR01143">
    <property type="entry name" value="murF"/>
    <property type="match status" value="1"/>
</dbReference>
<feature type="domain" description="Mur ligase C-terminal" evidence="13">
    <location>
        <begin position="335"/>
        <end position="452"/>
    </location>
</feature>
<keyword evidence="9 10" id="KW-0961">Cell wall biogenesis/degradation</keyword>
<dbReference type="SUPFAM" id="SSF53623">
    <property type="entry name" value="MurD-like peptide ligases, catalytic domain"/>
    <property type="match status" value="1"/>
</dbReference>
<keyword evidence="16" id="KW-1185">Reference proteome</keyword>
<dbReference type="SUPFAM" id="SSF63418">
    <property type="entry name" value="MurE/MurF N-terminal domain"/>
    <property type="match status" value="1"/>
</dbReference>
<organism evidence="15 16">
    <name type="scientific">Pseudonocardia thermophila</name>
    <dbReference type="NCBI Taxonomy" id="1848"/>
    <lineage>
        <taxon>Bacteria</taxon>
        <taxon>Bacillati</taxon>
        <taxon>Actinomycetota</taxon>
        <taxon>Actinomycetes</taxon>
        <taxon>Pseudonocardiales</taxon>
        <taxon>Pseudonocardiaceae</taxon>
        <taxon>Pseudonocardia</taxon>
    </lineage>
</organism>
<protein>
    <recommendedName>
        <fullName evidence="10 11">UDP-N-acetylmuramoyl-tripeptide--D-alanyl-D-alanine ligase</fullName>
        <ecNumber evidence="10 11">6.3.2.10</ecNumber>
    </recommendedName>
    <alternativeName>
        <fullName evidence="10">D-alanyl-D-alanine-adding enzyme</fullName>
    </alternativeName>
</protein>
<dbReference type="EMBL" id="FRAP01000013">
    <property type="protein sequence ID" value="SHK85629.1"/>
    <property type="molecule type" value="Genomic_DNA"/>
</dbReference>
<feature type="domain" description="Mur ligase N-terminal catalytic" evidence="12">
    <location>
        <begin position="26"/>
        <end position="73"/>
    </location>
</feature>
<keyword evidence="7 10" id="KW-0573">Peptidoglycan synthesis</keyword>
<evidence type="ECO:0000259" key="12">
    <source>
        <dbReference type="Pfam" id="PF01225"/>
    </source>
</evidence>
<keyword evidence="3 10" id="KW-0132">Cell division</keyword>
<keyword evidence="1 10" id="KW-0963">Cytoplasm</keyword>
<keyword evidence="6 10" id="KW-0133">Cell shape</keyword>
<evidence type="ECO:0000256" key="8">
    <source>
        <dbReference type="ARBA" id="ARBA00023306"/>
    </source>
</evidence>
<dbReference type="InterPro" id="IPR004101">
    <property type="entry name" value="Mur_ligase_C"/>
</dbReference>